<sequence>MGQNPELLSSIQRGSAIYDDFCITCHLPSGEGVPFAFPPLAKSDYLIKNRTASIKGVKYGNEGEMIVNGITYSSAMAPMGLDDGEIADVMNYILNSWGNSSNDPVTVEEVAAISE</sequence>
<evidence type="ECO:0000313" key="7">
    <source>
        <dbReference type="Proteomes" id="UP001166021"/>
    </source>
</evidence>
<dbReference type="InterPro" id="IPR051459">
    <property type="entry name" value="Cytochrome_c-type_DH"/>
</dbReference>
<feature type="domain" description="Cytochrome c" evidence="5">
    <location>
        <begin position="9"/>
        <end position="97"/>
    </location>
</feature>
<dbReference type="SUPFAM" id="SSF46626">
    <property type="entry name" value="Cytochrome c"/>
    <property type="match status" value="1"/>
</dbReference>
<dbReference type="EMBL" id="JABTCF010000008">
    <property type="protein sequence ID" value="MBD0778794.1"/>
    <property type="molecule type" value="Genomic_DNA"/>
</dbReference>
<dbReference type="Gene3D" id="1.10.760.10">
    <property type="entry name" value="Cytochrome c-like domain"/>
    <property type="match status" value="1"/>
</dbReference>
<evidence type="ECO:0000256" key="3">
    <source>
        <dbReference type="ARBA" id="ARBA00023004"/>
    </source>
</evidence>
<reference evidence="6" key="1">
    <citation type="submission" date="2020-05" db="EMBL/GenBank/DDBJ databases">
        <title>The draft genome sequence of Maribacter sp. ANRC-HE7.</title>
        <authorList>
            <person name="Mu L."/>
        </authorList>
    </citation>
    <scope>NUCLEOTIDE SEQUENCE</scope>
    <source>
        <strain evidence="6">ANRC-HE7</strain>
    </source>
</reference>
<dbReference type="InterPro" id="IPR009056">
    <property type="entry name" value="Cyt_c-like_dom"/>
</dbReference>
<dbReference type="Proteomes" id="UP001166021">
    <property type="component" value="Unassembled WGS sequence"/>
</dbReference>
<evidence type="ECO:0000256" key="1">
    <source>
        <dbReference type="ARBA" id="ARBA00022617"/>
    </source>
</evidence>
<comment type="caution">
    <text evidence="6">The sequence shown here is derived from an EMBL/GenBank/DDBJ whole genome shotgun (WGS) entry which is preliminary data.</text>
</comment>
<keyword evidence="1 4" id="KW-0349">Heme</keyword>
<evidence type="ECO:0000256" key="2">
    <source>
        <dbReference type="ARBA" id="ARBA00022723"/>
    </source>
</evidence>
<dbReference type="Pfam" id="PF00034">
    <property type="entry name" value="Cytochrom_C"/>
    <property type="match status" value="1"/>
</dbReference>
<gene>
    <name evidence="6" type="ORF">HPE56_13405</name>
</gene>
<keyword evidence="2 4" id="KW-0479">Metal-binding</keyword>
<dbReference type="PROSITE" id="PS51007">
    <property type="entry name" value="CYTC"/>
    <property type="match status" value="1"/>
</dbReference>
<name>A0ABR7V1T7_9FLAO</name>
<accession>A0ABR7V1T7</accession>
<organism evidence="6 7">
    <name type="scientific">Maribacter aquimaris</name>
    <dbReference type="NCBI Taxonomy" id="2737171"/>
    <lineage>
        <taxon>Bacteria</taxon>
        <taxon>Pseudomonadati</taxon>
        <taxon>Bacteroidota</taxon>
        <taxon>Flavobacteriia</taxon>
        <taxon>Flavobacteriales</taxon>
        <taxon>Flavobacteriaceae</taxon>
        <taxon>Maribacter</taxon>
    </lineage>
</organism>
<keyword evidence="3 4" id="KW-0408">Iron</keyword>
<proteinExistence type="predicted"/>
<evidence type="ECO:0000256" key="4">
    <source>
        <dbReference type="PROSITE-ProRule" id="PRU00433"/>
    </source>
</evidence>
<evidence type="ECO:0000313" key="6">
    <source>
        <dbReference type="EMBL" id="MBD0778794.1"/>
    </source>
</evidence>
<dbReference type="PANTHER" id="PTHR35008">
    <property type="entry name" value="BLL4482 PROTEIN-RELATED"/>
    <property type="match status" value="1"/>
</dbReference>
<dbReference type="InterPro" id="IPR036909">
    <property type="entry name" value="Cyt_c-like_dom_sf"/>
</dbReference>
<evidence type="ECO:0000259" key="5">
    <source>
        <dbReference type="PROSITE" id="PS51007"/>
    </source>
</evidence>
<protein>
    <submittedName>
        <fullName evidence="6">Cytochrome c</fullName>
    </submittedName>
</protein>
<dbReference type="PANTHER" id="PTHR35008:SF8">
    <property type="entry name" value="ALCOHOL DEHYDROGENASE CYTOCHROME C SUBUNIT"/>
    <property type="match status" value="1"/>
</dbReference>
<keyword evidence="7" id="KW-1185">Reference proteome</keyword>